<dbReference type="EMBL" id="CM003372">
    <property type="protein sequence ID" value="KOM34863.1"/>
    <property type="molecule type" value="Genomic_DNA"/>
</dbReference>
<dbReference type="Proteomes" id="UP000053144">
    <property type="component" value="Chromosome 2"/>
</dbReference>
<organism evidence="3 4">
    <name type="scientific">Phaseolus angularis</name>
    <name type="common">Azuki bean</name>
    <name type="synonym">Vigna angularis</name>
    <dbReference type="NCBI Taxonomy" id="3914"/>
    <lineage>
        <taxon>Eukaryota</taxon>
        <taxon>Viridiplantae</taxon>
        <taxon>Streptophyta</taxon>
        <taxon>Embryophyta</taxon>
        <taxon>Tracheophyta</taxon>
        <taxon>Spermatophyta</taxon>
        <taxon>Magnoliopsida</taxon>
        <taxon>eudicotyledons</taxon>
        <taxon>Gunneridae</taxon>
        <taxon>Pentapetalae</taxon>
        <taxon>rosids</taxon>
        <taxon>fabids</taxon>
        <taxon>Fabales</taxon>
        <taxon>Fabaceae</taxon>
        <taxon>Papilionoideae</taxon>
        <taxon>50 kb inversion clade</taxon>
        <taxon>NPAAA clade</taxon>
        <taxon>indigoferoid/millettioid clade</taxon>
        <taxon>Phaseoleae</taxon>
        <taxon>Vigna</taxon>
    </lineage>
</organism>
<feature type="coiled-coil region" evidence="1">
    <location>
        <begin position="72"/>
        <end position="99"/>
    </location>
</feature>
<name>A0A0L9TW96_PHAAN</name>
<feature type="compositionally biased region" description="Basic and acidic residues" evidence="2">
    <location>
        <begin position="31"/>
        <end position="42"/>
    </location>
</feature>
<gene>
    <name evidence="3" type="ORF">LR48_Vigan02g101300</name>
</gene>
<dbReference type="AlphaFoldDB" id="A0A0L9TW96"/>
<dbReference type="Gramene" id="KOM34863">
    <property type="protein sequence ID" value="KOM34863"/>
    <property type="gene ID" value="LR48_Vigan02g101300"/>
</dbReference>
<evidence type="ECO:0000256" key="2">
    <source>
        <dbReference type="SAM" id="MobiDB-lite"/>
    </source>
</evidence>
<accession>A0A0L9TW96</accession>
<evidence type="ECO:0000256" key="1">
    <source>
        <dbReference type="SAM" id="Coils"/>
    </source>
</evidence>
<sequence length="107" mass="12055">MAKTINTDPGSPTRTQRRKLRSEDGGSDIRSTSREGRGDIGRRNPSHPKHLAPIVGPCSFKNLMVTTRNMSTDDLIEMIRMLQQKMDEMQQRHEDELAAVKVIVKPG</sequence>
<protein>
    <submittedName>
        <fullName evidence="3">Uncharacterized protein</fullName>
    </submittedName>
</protein>
<feature type="compositionally biased region" description="Polar residues" evidence="2">
    <location>
        <begin position="1"/>
        <end position="14"/>
    </location>
</feature>
<evidence type="ECO:0000313" key="3">
    <source>
        <dbReference type="EMBL" id="KOM34863.1"/>
    </source>
</evidence>
<evidence type="ECO:0000313" key="4">
    <source>
        <dbReference type="Proteomes" id="UP000053144"/>
    </source>
</evidence>
<keyword evidence="1" id="KW-0175">Coiled coil</keyword>
<proteinExistence type="predicted"/>
<reference evidence="4" key="1">
    <citation type="journal article" date="2015" name="Proc. Natl. Acad. Sci. U.S.A.">
        <title>Genome sequencing of adzuki bean (Vigna angularis) provides insight into high starch and low fat accumulation and domestication.</title>
        <authorList>
            <person name="Yang K."/>
            <person name="Tian Z."/>
            <person name="Chen C."/>
            <person name="Luo L."/>
            <person name="Zhao B."/>
            <person name="Wang Z."/>
            <person name="Yu L."/>
            <person name="Li Y."/>
            <person name="Sun Y."/>
            <person name="Li W."/>
            <person name="Chen Y."/>
            <person name="Li Y."/>
            <person name="Zhang Y."/>
            <person name="Ai D."/>
            <person name="Zhao J."/>
            <person name="Shang C."/>
            <person name="Ma Y."/>
            <person name="Wu B."/>
            <person name="Wang M."/>
            <person name="Gao L."/>
            <person name="Sun D."/>
            <person name="Zhang P."/>
            <person name="Guo F."/>
            <person name="Wang W."/>
            <person name="Li Y."/>
            <person name="Wang J."/>
            <person name="Varshney R.K."/>
            <person name="Wang J."/>
            <person name="Ling H.Q."/>
            <person name="Wan P."/>
        </authorList>
    </citation>
    <scope>NUCLEOTIDE SEQUENCE</scope>
    <source>
        <strain evidence="4">cv. Jingnong 6</strain>
    </source>
</reference>
<feature type="region of interest" description="Disordered" evidence="2">
    <location>
        <begin position="1"/>
        <end position="53"/>
    </location>
</feature>